<dbReference type="Proteomes" id="UP000515135">
    <property type="component" value="Unplaced"/>
</dbReference>
<keyword evidence="4" id="KW-0408">Iron</keyword>
<comment type="similarity">
    <text evidence="1 5">Belongs to the globin family.</text>
</comment>
<accession>A0A6P4Z4R8</accession>
<dbReference type="GeneID" id="109471214"/>
<dbReference type="GO" id="GO:0005344">
    <property type="term" value="F:oxygen carrier activity"/>
    <property type="evidence" value="ECO:0007669"/>
    <property type="project" value="UniProtKB-KW"/>
</dbReference>
<dbReference type="Gene3D" id="1.10.490.10">
    <property type="entry name" value="Globins"/>
    <property type="match status" value="1"/>
</dbReference>
<dbReference type="InterPro" id="IPR009050">
    <property type="entry name" value="Globin-like_sf"/>
</dbReference>
<dbReference type="OrthoDB" id="6344802at2759"/>
<gene>
    <name evidence="9" type="primary">LOC109471214</name>
</gene>
<evidence type="ECO:0000313" key="8">
    <source>
        <dbReference type="Proteomes" id="UP000515135"/>
    </source>
</evidence>
<dbReference type="GO" id="GO:0019825">
    <property type="term" value="F:oxygen binding"/>
    <property type="evidence" value="ECO:0007669"/>
    <property type="project" value="InterPro"/>
</dbReference>
<keyword evidence="5" id="KW-0561">Oxygen transport</keyword>
<dbReference type="AlphaFoldDB" id="A0A6P4Z4R8"/>
<dbReference type="PANTHER" id="PTHR46458:SF5">
    <property type="entry name" value="GLOBIN FAMILY PROFILE DOMAIN-CONTAINING PROTEIN"/>
    <property type="match status" value="1"/>
</dbReference>
<keyword evidence="3" id="KW-0479">Metal-binding</keyword>
<protein>
    <submittedName>
        <fullName evidence="9">Cytoglobin-1-like</fullName>
    </submittedName>
</protein>
<keyword evidence="2 5" id="KW-0349">Heme</keyword>
<keyword evidence="5" id="KW-0813">Transport</keyword>
<dbReference type="CDD" id="cd14766">
    <property type="entry name" value="CeGLB25-like"/>
    <property type="match status" value="1"/>
</dbReference>
<evidence type="ECO:0000256" key="4">
    <source>
        <dbReference type="ARBA" id="ARBA00023004"/>
    </source>
</evidence>
<evidence type="ECO:0000259" key="7">
    <source>
        <dbReference type="PROSITE" id="PS01033"/>
    </source>
</evidence>
<feature type="region of interest" description="Disordered" evidence="6">
    <location>
        <begin position="1"/>
        <end position="39"/>
    </location>
</feature>
<evidence type="ECO:0000313" key="9">
    <source>
        <dbReference type="RefSeq" id="XP_019626062.1"/>
    </source>
</evidence>
<dbReference type="GO" id="GO:0046872">
    <property type="term" value="F:metal ion binding"/>
    <property type="evidence" value="ECO:0007669"/>
    <property type="project" value="UniProtKB-KW"/>
</dbReference>
<feature type="compositionally biased region" description="Polar residues" evidence="6">
    <location>
        <begin position="1"/>
        <end position="25"/>
    </location>
</feature>
<evidence type="ECO:0000256" key="5">
    <source>
        <dbReference type="RuleBase" id="RU000356"/>
    </source>
</evidence>
<evidence type="ECO:0000256" key="2">
    <source>
        <dbReference type="ARBA" id="ARBA00022617"/>
    </source>
</evidence>
<evidence type="ECO:0000256" key="3">
    <source>
        <dbReference type="ARBA" id="ARBA00022723"/>
    </source>
</evidence>
<dbReference type="Pfam" id="PF00042">
    <property type="entry name" value="Globin"/>
    <property type="match status" value="1"/>
</dbReference>
<dbReference type="InterPro" id="IPR012292">
    <property type="entry name" value="Globin/Proto"/>
</dbReference>
<dbReference type="PANTHER" id="PTHR46458">
    <property type="entry name" value="BLR2807 PROTEIN"/>
    <property type="match status" value="1"/>
</dbReference>
<sequence length="236" mass="26553">MGANMGCSNSKKMSNEPESANSGDSTPPKPSTPSALDERLPLSQKQKYLLLKSWKGVARQISQCGKTMLIRLFKDDPQLMAVFNQKFRHLRERDADVLYQDAILDAHAATVMEALHEAITHLDDSAYVMKVLHDVGKMHQRYNVDPGVFLKVEKPFLTAVSEVLGDRYTKNMEEIYTITIKFILQTLSEGSTMALTEDEEKNLSRLWRPPGRVHKFVRPEKVAAIVDAEAAENGVH</sequence>
<keyword evidence="8" id="KW-1185">Reference proteome</keyword>
<proteinExistence type="inferred from homology"/>
<dbReference type="InterPro" id="IPR050532">
    <property type="entry name" value="Globin-like_OT"/>
</dbReference>
<dbReference type="SUPFAM" id="SSF46458">
    <property type="entry name" value="Globin-like"/>
    <property type="match status" value="1"/>
</dbReference>
<dbReference type="InterPro" id="IPR000971">
    <property type="entry name" value="Globin"/>
</dbReference>
<dbReference type="GO" id="GO:0020037">
    <property type="term" value="F:heme binding"/>
    <property type="evidence" value="ECO:0007669"/>
    <property type="project" value="InterPro"/>
</dbReference>
<feature type="domain" description="Globin" evidence="7">
    <location>
        <begin position="41"/>
        <end position="192"/>
    </location>
</feature>
<evidence type="ECO:0000256" key="1">
    <source>
        <dbReference type="ARBA" id="ARBA00008705"/>
    </source>
</evidence>
<name>A0A6P4Z4R8_BRABE</name>
<dbReference type="KEGG" id="bbel:109471214"/>
<organism evidence="8 9">
    <name type="scientific">Branchiostoma belcheri</name>
    <name type="common">Amphioxus</name>
    <dbReference type="NCBI Taxonomy" id="7741"/>
    <lineage>
        <taxon>Eukaryota</taxon>
        <taxon>Metazoa</taxon>
        <taxon>Chordata</taxon>
        <taxon>Cephalochordata</taxon>
        <taxon>Leptocardii</taxon>
        <taxon>Amphioxiformes</taxon>
        <taxon>Branchiostomatidae</taxon>
        <taxon>Branchiostoma</taxon>
    </lineage>
</organism>
<reference evidence="9" key="1">
    <citation type="submission" date="2025-08" db="UniProtKB">
        <authorList>
            <consortium name="RefSeq"/>
        </authorList>
    </citation>
    <scope>IDENTIFICATION</scope>
    <source>
        <tissue evidence="9">Gonad</tissue>
    </source>
</reference>
<evidence type="ECO:0000256" key="6">
    <source>
        <dbReference type="SAM" id="MobiDB-lite"/>
    </source>
</evidence>
<dbReference type="RefSeq" id="XP_019626062.1">
    <property type="nucleotide sequence ID" value="XM_019770503.1"/>
</dbReference>
<dbReference type="PROSITE" id="PS01033">
    <property type="entry name" value="GLOBIN"/>
    <property type="match status" value="1"/>
</dbReference>